<dbReference type="InterPro" id="IPR008271">
    <property type="entry name" value="Ser/Thr_kinase_AS"/>
</dbReference>
<dbReference type="CDD" id="cd14014">
    <property type="entry name" value="STKc_PknB_like"/>
    <property type="match status" value="1"/>
</dbReference>
<dbReference type="GO" id="GO:0004674">
    <property type="term" value="F:protein serine/threonine kinase activity"/>
    <property type="evidence" value="ECO:0007669"/>
    <property type="project" value="UniProtKB-KW"/>
</dbReference>
<evidence type="ECO:0000256" key="6">
    <source>
        <dbReference type="ARBA" id="ARBA00022840"/>
    </source>
</evidence>
<dbReference type="PROSITE" id="PS00107">
    <property type="entry name" value="PROTEIN_KINASE_ATP"/>
    <property type="match status" value="1"/>
</dbReference>
<feature type="binding site" evidence="7">
    <location>
        <position position="40"/>
    </location>
    <ligand>
        <name>ATP</name>
        <dbReference type="ChEBI" id="CHEBI:30616"/>
    </ligand>
</feature>
<dbReference type="EMBL" id="JACTVJ010000012">
    <property type="protein sequence ID" value="MBC9715723.1"/>
    <property type="molecule type" value="Genomic_DNA"/>
</dbReference>
<keyword evidence="2 10" id="KW-0723">Serine/threonine-protein kinase</keyword>
<evidence type="ECO:0000256" key="5">
    <source>
        <dbReference type="ARBA" id="ARBA00022777"/>
    </source>
</evidence>
<comment type="caution">
    <text evidence="10">The sequence shown here is derived from an EMBL/GenBank/DDBJ whole genome shotgun (WGS) entry which is preliminary data.</text>
</comment>
<keyword evidence="5 10" id="KW-0418">Kinase</keyword>
<feature type="transmembrane region" description="Helical" evidence="8">
    <location>
        <begin position="375"/>
        <end position="393"/>
    </location>
</feature>
<evidence type="ECO:0000313" key="10">
    <source>
        <dbReference type="EMBL" id="MBC9715723.1"/>
    </source>
</evidence>
<evidence type="ECO:0000256" key="3">
    <source>
        <dbReference type="ARBA" id="ARBA00022679"/>
    </source>
</evidence>
<dbReference type="PANTHER" id="PTHR43289">
    <property type="entry name" value="MITOGEN-ACTIVATED PROTEIN KINASE KINASE KINASE 20-RELATED"/>
    <property type="match status" value="1"/>
</dbReference>
<evidence type="ECO:0000259" key="9">
    <source>
        <dbReference type="PROSITE" id="PS50011"/>
    </source>
</evidence>
<dbReference type="InterPro" id="IPR011009">
    <property type="entry name" value="Kinase-like_dom_sf"/>
</dbReference>
<dbReference type="PROSITE" id="PS50011">
    <property type="entry name" value="PROTEIN_KINASE_DOM"/>
    <property type="match status" value="1"/>
</dbReference>
<dbReference type="InterPro" id="IPR017441">
    <property type="entry name" value="Protein_kinase_ATP_BS"/>
</dbReference>
<evidence type="ECO:0000256" key="1">
    <source>
        <dbReference type="ARBA" id="ARBA00012513"/>
    </source>
</evidence>
<dbReference type="Proteomes" id="UP000642284">
    <property type="component" value="Unassembled WGS sequence"/>
</dbReference>
<reference evidence="10 11" key="1">
    <citation type="submission" date="2020-08" db="EMBL/GenBank/DDBJ databases">
        <title>Genemic of Streptomyces polyaspartic.</title>
        <authorList>
            <person name="Liu W."/>
        </authorList>
    </citation>
    <scope>NUCLEOTIDE SEQUENCE [LARGE SCALE GENOMIC DNA]</scope>
    <source>
        <strain evidence="10 11">TRM66268-LWL</strain>
    </source>
</reference>
<keyword evidence="3" id="KW-0808">Transferase</keyword>
<evidence type="ECO:0000256" key="4">
    <source>
        <dbReference type="ARBA" id="ARBA00022741"/>
    </source>
</evidence>
<keyword evidence="8" id="KW-1133">Transmembrane helix</keyword>
<dbReference type="Pfam" id="PF00069">
    <property type="entry name" value="Pkinase"/>
    <property type="match status" value="1"/>
</dbReference>
<dbReference type="EC" id="2.7.11.1" evidence="1"/>
<name>A0ABR7SN22_9ACTN</name>
<sequence>MGAGTLFAGRYVLVDELGQGAFGLVYRAWDIREQRYVAAKMLQQSQAHNLLRFVREGARRIEHPHVLAPSGWAAADDKVLIAMDLAGGGTLASLVGDYGPLPPRYVLTLVDQLLAGLDAVHALRFVHRDIKPGNLLLEATGPKQPCLRIGDFGLAHQDGDVRMTQVHQVIGTPGYVAPEQYEGAEPDPRSDLFAVGVVALYLLQGTHPDAPALVRAYTDDGIPPAAPEHVPEPWWQVIAHLLHPDPLERLATAAQARTALAAIAPHLPEPDSDSTIEVFDQLAPLPDGFGPDGPLTTEPTPNITTAPQPTAETAQLRRPAPAVPAPAVSAAPSVAKPIYSPTATTAHLTTPAAPAWPAADAAPATRASHLPAGTGWLTGLGFLLIAVGIWAWLQP</sequence>
<evidence type="ECO:0000256" key="7">
    <source>
        <dbReference type="PROSITE-ProRule" id="PRU10141"/>
    </source>
</evidence>
<accession>A0ABR7SN22</accession>
<keyword evidence="8" id="KW-0472">Membrane</keyword>
<gene>
    <name evidence="10" type="ORF">H9Y04_24575</name>
</gene>
<keyword evidence="8" id="KW-0812">Transmembrane</keyword>
<dbReference type="SUPFAM" id="SSF56112">
    <property type="entry name" value="Protein kinase-like (PK-like)"/>
    <property type="match status" value="1"/>
</dbReference>
<feature type="domain" description="Protein kinase" evidence="9">
    <location>
        <begin position="11"/>
        <end position="267"/>
    </location>
</feature>
<dbReference type="Gene3D" id="3.30.200.20">
    <property type="entry name" value="Phosphorylase Kinase, domain 1"/>
    <property type="match status" value="1"/>
</dbReference>
<evidence type="ECO:0000256" key="2">
    <source>
        <dbReference type="ARBA" id="ARBA00022527"/>
    </source>
</evidence>
<keyword evidence="4 7" id="KW-0547">Nucleotide-binding</keyword>
<dbReference type="PROSITE" id="PS00108">
    <property type="entry name" value="PROTEIN_KINASE_ST"/>
    <property type="match status" value="1"/>
</dbReference>
<dbReference type="PANTHER" id="PTHR43289:SF6">
    <property type="entry name" value="SERINE_THREONINE-PROTEIN KINASE NEKL-3"/>
    <property type="match status" value="1"/>
</dbReference>
<dbReference type="Gene3D" id="1.10.510.10">
    <property type="entry name" value="Transferase(Phosphotransferase) domain 1"/>
    <property type="match status" value="1"/>
</dbReference>
<evidence type="ECO:0000256" key="8">
    <source>
        <dbReference type="SAM" id="Phobius"/>
    </source>
</evidence>
<organism evidence="10 11">
    <name type="scientific">Streptomyces polyasparticus</name>
    <dbReference type="NCBI Taxonomy" id="2767826"/>
    <lineage>
        <taxon>Bacteria</taxon>
        <taxon>Bacillati</taxon>
        <taxon>Actinomycetota</taxon>
        <taxon>Actinomycetes</taxon>
        <taxon>Kitasatosporales</taxon>
        <taxon>Streptomycetaceae</taxon>
        <taxon>Streptomyces</taxon>
    </lineage>
</organism>
<protein>
    <recommendedName>
        <fullName evidence="1">non-specific serine/threonine protein kinase</fullName>
        <ecNumber evidence="1">2.7.11.1</ecNumber>
    </recommendedName>
</protein>
<evidence type="ECO:0000313" key="11">
    <source>
        <dbReference type="Proteomes" id="UP000642284"/>
    </source>
</evidence>
<keyword evidence="6 7" id="KW-0067">ATP-binding</keyword>
<proteinExistence type="predicted"/>
<keyword evidence="11" id="KW-1185">Reference proteome</keyword>
<dbReference type="InterPro" id="IPR000719">
    <property type="entry name" value="Prot_kinase_dom"/>
</dbReference>
<dbReference type="SMART" id="SM00220">
    <property type="entry name" value="S_TKc"/>
    <property type="match status" value="1"/>
</dbReference>